<name>A0A9P3URB6_LYOSH</name>
<evidence type="ECO:0000313" key="2">
    <source>
        <dbReference type="EMBL" id="GLB42503.1"/>
    </source>
</evidence>
<evidence type="ECO:0000313" key="3">
    <source>
        <dbReference type="Proteomes" id="UP001063166"/>
    </source>
</evidence>
<accession>A0A9P3URB6</accession>
<sequence length="68" mass="7382">MSSREVRYKGRHGWSIPMKGPHVPSPVKGRSALLLRAHRRRHGLARVLVVCVVPPPPQAARGASGVSL</sequence>
<reference evidence="2" key="1">
    <citation type="submission" date="2022-07" db="EMBL/GenBank/DDBJ databases">
        <title>The genome of Lyophyllum shimeji provides insight into the initial evolution of ectomycorrhizal fungal genome.</title>
        <authorList>
            <person name="Kobayashi Y."/>
            <person name="Shibata T."/>
            <person name="Hirakawa H."/>
            <person name="Shigenobu S."/>
            <person name="Nishiyama T."/>
            <person name="Yamada A."/>
            <person name="Hasebe M."/>
            <person name="Kawaguchi M."/>
        </authorList>
    </citation>
    <scope>NUCLEOTIDE SEQUENCE</scope>
    <source>
        <strain evidence="2">AT787</strain>
    </source>
</reference>
<gene>
    <name evidence="2" type="ORF">LshimejAT787_1105180</name>
</gene>
<proteinExistence type="predicted"/>
<dbReference type="AlphaFoldDB" id="A0A9P3URB6"/>
<dbReference type="Proteomes" id="UP001063166">
    <property type="component" value="Unassembled WGS sequence"/>
</dbReference>
<evidence type="ECO:0000256" key="1">
    <source>
        <dbReference type="SAM" id="MobiDB-lite"/>
    </source>
</evidence>
<keyword evidence="3" id="KW-1185">Reference proteome</keyword>
<comment type="caution">
    <text evidence="2">The sequence shown here is derived from an EMBL/GenBank/DDBJ whole genome shotgun (WGS) entry which is preliminary data.</text>
</comment>
<protein>
    <submittedName>
        <fullName evidence="2">Uncharacterized protein</fullName>
    </submittedName>
</protein>
<organism evidence="2 3">
    <name type="scientific">Lyophyllum shimeji</name>
    <name type="common">Hon-shimeji</name>
    <name type="synonym">Tricholoma shimeji</name>
    <dbReference type="NCBI Taxonomy" id="47721"/>
    <lineage>
        <taxon>Eukaryota</taxon>
        <taxon>Fungi</taxon>
        <taxon>Dikarya</taxon>
        <taxon>Basidiomycota</taxon>
        <taxon>Agaricomycotina</taxon>
        <taxon>Agaricomycetes</taxon>
        <taxon>Agaricomycetidae</taxon>
        <taxon>Agaricales</taxon>
        <taxon>Tricholomatineae</taxon>
        <taxon>Lyophyllaceae</taxon>
        <taxon>Lyophyllum</taxon>
    </lineage>
</organism>
<dbReference type="EMBL" id="BRPK01000011">
    <property type="protein sequence ID" value="GLB42503.1"/>
    <property type="molecule type" value="Genomic_DNA"/>
</dbReference>
<feature type="region of interest" description="Disordered" evidence="1">
    <location>
        <begin position="1"/>
        <end position="27"/>
    </location>
</feature>